<dbReference type="KEGG" id="pchm:VFPPC_02919"/>
<feature type="compositionally biased region" description="Polar residues" evidence="1">
    <location>
        <begin position="459"/>
        <end position="472"/>
    </location>
</feature>
<dbReference type="OrthoDB" id="5403181at2759"/>
<feature type="region of interest" description="Disordered" evidence="1">
    <location>
        <begin position="346"/>
        <end position="401"/>
    </location>
</feature>
<feature type="compositionally biased region" description="Basic and acidic residues" evidence="1">
    <location>
        <begin position="347"/>
        <end position="356"/>
    </location>
</feature>
<feature type="region of interest" description="Disordered" evidence="1">
    <location>
        <begin position="638"/>
        <end position="658"/>
    </location>
</feature>
<evidence type="ECO:0000256" key="1">
    <source>
        <dbReference type="SAM" id="MobiDB-lite"/>
    </source>
</evidence>
<feature type="compositionally biased region" description="Basic and acidic residues" evidence="1">
    <location>
        <begin position="493"/>
        <end position="510"/>
    </location>
</feature>
<feature type="domain" description="DUF3074" evidence="2">
    <location>
        <begin position="122"/>
        <end position="335"/>
    </location>
</feature>
<feature type="region of interest" description="Disordered" evidence="1">
    <location>
        <begin position="437"/>
        <end position="510"/>
    </location>
</feature>
<organism evidence="3 4">
    <name type="scientific">Pochonia chlamydosporia 170</name>
    <dbReference type="NCBI Taxonomy" id="1380566"/>
    <lineage>
        <taxon>Eukaryota</taxon>
        <taxon>Fungi</taxon>
        <taxon>Dikarya</taxon>
        <taxon>Ascomycota</taxon>
        <taxon>Pezizomycotina</taxon>
        <taxon>Sordariomycetes</taxon>
        <taxon>Hypocreomycetidae</taxon>
        <taxon>Hypocreales</taxon>
        <taxon>Clavicipitaceae</taxon>
        <taxon>Pochonia</taxon>
    </lineage>
</organism>
<feature type="compositionally biased region" description="Polar residues" evidence="1">
    <location>
        <begin position="357"/>
        <end position="396"/>
    </location>
</feature>
<accession>A0A179FZH2</accession>
<evidence type="ECO:0000313" key="4">
    <source>
        <dbReference type="Proteomes" id="UP000078397"/>
    </source>
</evidence>
<name>A0A179FZH2_METCM</name>
<keyword evidence="4" id="KW-1185">Reference proteome</keyword>
<feature type="compositionally biased region" description="Basic and acidic residues" evidence="1">
    <location>
        <begin position="475"/>
        <end position="484"/>
    </location>
</feature>
<dbReference type="Proteomes" id="UP000078397">
    <property type="component" value="Unassembled WGS sequence"/>
</dbReference>
<dbReference type="RefSeq" id="XP_018146990.1">
    <property type="nucleotide sequence ID" value="XM_018282496.1"/>
</dbReference>
<dbReference type="InterPro" id="IPR024500">
    <property type="entry name" value="DUF3074"/>
</dbReference>
<gene>
    <name evidence="3" type="ORF">VFPPC_02919</name>
</gene>
<feature type="compositionally biased region" description="Polar residues" evidence="1">
    <location>
        <begin position="437"/>
        <end position="447"/>
    </location>
</feature>
<dbReference type="GeneID" id="28846490"/>
<comment type="caution">
    <text evidence="3">The sequence shown here is derived from an EMBL/GenBank/DDBJ whole genome shotgun (WGS) entry which is preliminary data.</text>
</comment>
<dbReference type="EMBL" id="LSBJ02000002">
    <property type="protein sequence ID" value="OAQ70453.1"/>
    <property type="molecule type" value="Genomic_DNA"/>
</dbReference>
<dbReference type="InterPro" id="IPR051213">
    <property type="entry name" value="START_lipid_transfer"/>
</dbReference>
<dbReference type="InterPro" id="IPR023393">
    <property type="entry name" value="START-like_dom_sf"/>
</dbReference>
<dbReference type="PANTHER" id="PTHR19308">
    <property type="entry name" value="PHOSPHATIDYLCHOLINE TRANSFER PROTEIN"/>
    <property type="match status" value="1"/>
</dbReference>
<feature type="compositionally biased region" description="Basic and acidic residues" evidence="1">
    <location>
        <begin position="522"/>
        <end position="579"/>
    </location>
</feature>
<reference evidence="3 4" key="1">
    <citation type="journal article" date="2016" name="PLoS Pathog.">
        <title>Biosynthesis of antibiotic leucinostatins in bio-control fungus Purpureocillium lilacinum and their inhibition on phytophthora revealed by genome mining.</title>
        <authorList>
            <person name="Wang G."/>
            <person name="Liu Z."/>
            <person name="Lin R."/>
            <person name="Li E."/>
            <person name="Mao Z."/>
            <person name="Ling J."/>
            <person name="Yang Y."/>
            <person name="Yin W.B."/>
            <person name="Xie B."/>
        </authorList>
    </citation>
    <scope>NUCLEOTIDE SEQUENCE [LARGE SCALE GENOMIC DNA]</scope>
    <source>
        <strain evidence="3">170</strain>
    </source>
</reference>
<sequence length="658" mass="72893">MASHHEPLRALAPINWHDVPQDTFKTFLNDTFKEAQIVIDSIPSSATAPVKPPPTGRARAQTDSALVYTDVQRSLSLHQSPAAAATSAQLRKDWKEVKTNPKDNPLAINVYKLPGKDGKGAWFARRSVHEGLSFEQWKAGLEREFAESMKVQGSPGSGNIRGIGADRNVEHHVVDDAGHVDVFQLSAQFPGPTAPRDFITLLLTSDFSHLKSDQPQQLPLRQYMVVSKPCVHPECPPRQGIIRGQYESVEIIREIPIDSETSTNKRSLSSADLLADEGRKSISANRSGDDPDTPRAIEWLMVTRSDPGGSVPRFLIEKGTPPGIIGDAGKFLDWVASTTSKVGTFRSLEDKQKPSADNKSNTNGSANRNIPSVTINDKAPASQNESFDQQQDSQYPESGYSDWIPSSTGLYGIITGAFGVAGSIASGLRSQFSNPLSFNSSQDSLADSQPIPEEHDDNASQSDASSIRSFTSALEKYRTGERQADSITGSNSEESRSLRPQPAEKDLQKLVDRRQKLERSFTEFQERMATRRVGDKEKDAASQAKLREKHEKEMAKQEAKYKREMRKLEEKREQEERKAEARRKKAAERQEKSSLTLELEKVRAERDVALKQMELLRSQVGELQAQNTMLVAKLGRMGALNREDSSSSKTNSIRSVKS</sequence>
<protein>
    <submittedName>
        <fullName evidence="3">START-like domain-containing protein</fullName>
    </submittedName>
</protein>
<evidence type="ECO:0000313" key="3">
    <source>
        <dbReference type="EMBL" id="OAQ70453.1"/>
    </source>
</evidence>
<evidence type="ECO:0000259" key="2">
    <source>
        <dbReference type="Pfam" id="PF11274"/>
    </source>
</evidence>
<feature type="region of interest" description="Disordered" evidence="1">
    <location>
        <begin position="522"/>
        <end position="594"/>
    </location>
</feature>
<proteinExistence type="predicted"/>
<dbReference type="Pfam" id="PF11274">
    <property type="entry name" value="DUF3074"/>
    <property type="match status" value="1"/>
</dbReference>
<dbReference type="PANTHER" id="PTHR19308:SF14">
    <property type="entry name" value="START DOMAIN-CONTAINING PROTEIN"/>
    <property type="match status" value="1"/>
</dbReference>
<feature type="compositionally biased region" description="Polar residues" evidence="1">
    <location>
        <begin position="647"/>
        <end position="658"/>
    </location>
</feature>
<dbReference type="Gene3D" id="3.30.530.20">
    <property type="match status" value="1"/>
</dbReference>
<dbReference type="AlphaFoldDB" id="A0A179FZH2"/>
<dbReference type="SUPFAM" id="SSF55961">
    <property type="entry name" value="Bet v1-like"/>
    <property type="match status" value="1"/>
</dbReference>